<protein>
    <submittedName>
        <fullName evidence="1">Uncharacterized protein</fullName>
    </submittedName>
</protein>
<gene>
    <name evidence="1" type="ORF">TBIB3V08_LOCUS13127</name>
</gene>
<evidence type="ECO:0000313" key="1">
    <source>
        <dbReference type="EMBL" id="CAD7450858.1"/>
    </source>
</evidence>
<dbReference type="AlphaFoldDB" id="A0A7R9FEG9"/>
<reference evidence="1" key="1">
    <citation type="submission" date="2020-11" db="EMBL/GenBank/DDBJ databases">
        <authorList>
            <person name="Tran Van P."/>
        </authorList>
    </citation>
    <scope>NUCLEOTIDE SEQUENCE</scope>
</reference>
<name>A0A7R9FEG9_9NEOP</name>
<dbReference type="EMBL" id="OD579625">
    <property type="protein sequence ID" value="CAD7450858.1"/>
    <property type="molecule type" value="Genomic_DNA"/>
</dbReference>
<proteinExistence type="predicted"/>
<accession>A0A7R9FEG9</accession>
<sequence>MTKVLKLALQLMGNLNLKCFGGKLLFHVEAHFIIVLPVSEDYKHGYDLGSLKVKEQEPNTITSSSDETLGIISNIVLQSGDWVVVCYDKLLYPGEVVSVNTNICKVQGNPDHYSCVGCYGIVKFSQGQSIPMGTRHCMEHSGSLV</sequence>
<organism evidence="1">
    <name type="scientific">Timema bartmani</name>
    <dbReference type="NCBI Taxonomy" id="61472"/>
    <lineage>
        <taxon>Eukaryota</taxon>
        <taxon>Metazoa</taxon>
        <taxon>Ecdysozoa</taxon>
        <taxon>Arthropoda</taxon>
        <taxon>Hexapoda</taxon>
        <taxon>Insecta</taxon>
        <taxon>Pterygota</taxon>
        <taxon>Neoptera</taxon>
        <taxon>Polyneoptera</taxon>
        <taxon>Phasmatodea</taxon>
        <taxon>Timematodea</taxon>
        <taxon>Timematoidea</taxon>
        <taxon>Timematidae</taxon>
        <taxon>Timema</taxon>
    </lineage>
</organism>